<proteinExistence type="predicted"/>
<dbReference type="Proteomes" id="UP000827892">
    <property type="component" value="Chromosome V"/>
</dbReference>
<name>A0AAE8ZY08_CAEBR</name>
<organism evidence="1 2">
    <name type="scientific">Caenorhabditis briggsae</name>
    <dbReference type="NCBI Taxonomy" id="6238"/>
    <lineage>
        <taxon>Eukaryota</taxon>
        <taxon>Metazoa</taxon>
        <taxon>Ecdysozoa</taxon>
        <taxon>Nematoda</taxon>
        <taxon>Chromadorea</taxon>
        <taxon>Rhabditida</taxon>
        <taxon>Rhabditina</taxon>
        <taxon>Rhabditomorpha</taxon>
        <taxon>Rhabditoidea</taxon>
        <taxon>Rhabditidae</taxon>
        <taxon>Peloderinae</taxon>
        <taxon>Caenorhabditis</taxon>
    </lineage>
</organism>
<gene>
    <name evidence="1" type="ORF">L3Y34_006677</name>
</gene>
<dbReference type="EMBL" id="CP090895">
    <property type="protein sequence ID" value="ULT87074.1"/>
    <property type="molecule type" value="Genomic_DNA"/>
</dbReference>
<sequence length="119" mass="13508">MSRPDKRKNQRQDVARICSFLLQERDISTTISTTIGDISTTISTTIGDIRTTRTLYDLGHLLNCVAQKITVPIRAPRKNKDSPHISKKKIRITPEYLSLISCTHQRLAALRMRLLCGTM</sequence>
<evidence type="ECO:0000313" key="1">
    <source>
        <dbReference type="EMBL" id="ULT87074.1"/>
    </source>
</evidence>
<evidence type="ECO:0000313" key="2">
    <source>
        <dbReference type="Proteomes" id="UP000827892"/>
    </source>
</evidence>
<protein>
    <submittedName>
        <fullName evidence="1">Uncharacterized protein</fullName>
    </submittedName>
</protein>
<reference evidence="1 2" key="1">
    <citation type="submission" date="2022-02" db="EMBL/GenBank/DDBJ databases">
        <title>Chromosome-level reference genomes for two strains of Caenorhabditis briggsae: an improved platform for comparative genomics.</title>
        <authorList>
            <person name="Stevens L."/>
            <person name="Andersen E.C."/>
        </authorList>
    </citation>
    <scope>NUCLEOTIDE SEQUENCE [LARGE SCALE GENOMIC DNA]</scope>
    <source>
        <strain evidence="1">QX1410_ONT</strain>
        <tissue evidence="1">Whole-organism</tissue>
    </source>
</reference>
<dbReference type="AlphaFoldDB" id="A0AAE8ZY08"/>
<accession>A0AAE8ZY08</accession>